<dbReference type="Pfam" id="PF25571">
    <property type="entry name" value="TPR_CCP1_N"/>
    <property type="match status" value="1"/>
</dbReference>
<protein>
    <recommendedName>
        <fullName evidence="3">Cytosolic carboxypeptidase 1</fullName>
    </recommendedName>
</protein>
<keyword evidence="2" id="KW-1185">Reference proteome</keyword>
<comment type="caution">
    <text evidence="1">The sequence shown here is derived from an EMBL/GenBank/DDBJ whole genome shotgun (WGS) entry which is preliminary data.</text>
</comment>
<dbReference type="Gene3D" id="1.25.10.10">
    <property type="entry name" value="Leucine-rich Repeat Variant"/>
    <property type="match status" value="1"/>
</dbReference>
<gene>
    <name evidence="1" type="ORF">K0M31_004138</name>
</gene>
<evidence type="ECO:0008006" key="3">
    <source>
        <dbReference type="Google" id="ProtNLM"/>
    </source>
</evidence>
<reference evidence="1" key="1">
    <citation type="submission" date="2021-10" db="EMBL/GenBank/DDBJ databases">
        <title>Melipona bicolor Genome sequencing and assembly.</title>
        <authorList>
            <person name="Araujo N.S."/>
            <person name="Arias M.C."/>
        </authorList>
    </citation>
    <scope>NUCLEOTIDE SEQUENCE</scope>
    <source>
        <strain evidence="1">USP_2M_L1-L4_2017</strain>
        <tissue evidence="1">Whole body</tissue>
    </source>
</reference>
<dbReference type="AlphaFoldDB" id="A0AA40FYW5"/>
<dbReference type="InterPro" id="IPR016024">
    <property type="entry name" value="ARM-type_fold"/>
</dbReference>
<dbReference type="EMBL" id="JAHYIQ010000012">
    <property type="protein sequence ID" value="KAK1127610.1"/>
    <property type="molecule type" value="Genomic_DNA"/>
</dbReference>
<name>A0AA40FYW5_9HYME</name>
<sequence length="635" mass="71321">MSPSNKSTDEAINDALLEKLRTCVSKPQEAETFRHIAAKIHARVTSSDRKVRERTLEKLWRKNSGAMEIFITTLENCKDHVINCSIASILHECISPRVAKGKTKGNKNKSATRSSSRMAVMQLINLGITQVLVKLLVNLQHADTISSEVLTQEVLWLLGQIAQRDQKFVSKMKMLNTIKVFHALLKQHYNNSKTLLPLLLIIKCLARNSFSLQVLAKDGIASTLEITFVCVGYMPHLKLRLLLECFKYFTTSKLCCTKFVKVGLVYLLMRIFERWERFDGPMRLKICNCALITLQHLCVIKAGRKVIKMNNGLQVLYRFCNYCPEDKAYDSLLSRICGIINQCLEKKELPVPEMSPARFVLPEANVRPNSAESGSDIDSQACSVASLGRLYSDLDSGDEEESQNSRTNVKTMNAADEVDESKFFAGVFTSQRSEEDLTEYNIFFKEFNQQNQICTAESSTEKLTDTTDTKVSGNKTKTFAKDPIKDEAAKSQTTNNDTAIKIFDNMCSSLTDQQAYCVIASRVKSVIGFVKVAYPDLIGGDGLGKDEPLNNKDRKICRSKLLTCVERGLHGSTLVQEVVYDLDAVASSNGDEQTSADNHLCNWDENRIGKRCSDTKQLHFESRFESGNLRKVIQA</sequence>
<evidence type="ECO:0000313" key="2">
    <source>
        <dbReference type="Proteomes" id="UP001177670"/>
    </source>
</evidence>
<accession>A0AA40FYW5</accession>
<proteinExistence type="predicted"/>
<dbReference type="InterPro" id="IPR011989">
    <property type="entry name" value="ARM-like"/>
</dbReference>
<dbReference type="Proteomes" id="UP001177670">
    <property type="component" value="Unassembled WGS sequence"/>
</dbReference>
<evidence type="ECO:0000313" key="1">
    <source>
        <dbReference type="EMBL" id="KAK1127610.1"/>
    </source>
</evidence>
<dbReference type="SUPFAM" id="SSF48371">
    <property type="entry name" value="ARM repeat"/>
    <property type="match status" value="1"/>
</dbReference>
<organism evidence="1 2">
    <name type="scientific">Melipona bicolor</name>
    <dbReference type="NCBI Taxonomy" id="60889"/>
    <lineage>
        <taxon>Eukaryota</taxon>
        <taxon>Metazoa</taxon>
        <taxon>Ecdysozoa</taxon>
        <taxon>Arthropoda</taxon>
        <taxon>Hexapoda</taxon>
        <taxon>Insecta</taxon>
        <taxon>Pterygota</taxon>
        <taxon>Neoptera</taxon>
        <taxon>Endopterygota</taxon>
        <taxon>Hymenoptera</taxon>
        <taxon>Apocrita</taxon>
        <taxon>Aculeata</taxon>
        <taxon>Apoidea</taxon>
        <taxon>Anthophila</taxon>
        <taxon>Apidae</taxon>
        <taxon>Melipona</taxon>
    </lineage>
</organism>